<dbReference type="Proteomes" id="UP000226431">
    <property type="component" value="Unassembled WGS sequence"/>
</dbReference>
<dbReference type="Gene3D" id="1.10.600.10">
    <property type="entry name" value="Farnesyl Diphosphate Synthase"/>
    <property type="match status" value="1"/>
</dbReference>
<keyword evidence="6" id="KW-1185">Reference proteome</keyword>
<feature type="region of interest" description="Disordered" evidence="3">
    <location>
        <begin position="410"/>
        <end position="438"/>
    </location>
</feature>
<reference evidence="5 6" key="1">
    <citation type="submission" date="2017-06" db="EMBL/GenBank/DDBJ databases">
        <title>Ant-infecting Ophiocordyceps genomes reveal a high diversity of potential behavioral manipulation genes and a possible major role for enterotoxins.</title>
        <authorList>
            <person name="De Bekker C."/>
            <person name="Evans H.C."/>
            <person name="Brachmann A."/>
            <person name="Hughes D.P."/>
        </authorList>
    </citation>
    <scope>NUCLEOTIDE SEQUENCE [LARGE SCALE GENOMIC DNA]</scope>
    <source>
        <strain evidence="5 6">Map16</strain>
    </source>
</reference>
<feature type="compositionally biased region" description="Polar residues" evidence="3">
    <location>
        <begin position="420"/>
        <end position="438"/>
    </location>
</feature>
<dbReference type="OrthoDB" id="4926090at2759"/>
<dbReference type="InterPro" id="IPR024652">
    <property type="entry name" value="Trichodiene_synth"/>
</dbReference>
<dbReference type="SUPFAM" id="SSF54695">
    <property type="entry name" value="POZ domain"/>
    <property type="match status" value="1"/>
</dbReference>
<sequence>MSLEPFPANDFKRIVVDLLDKIQYNDTNYDTREERGSVLRSVYTEAVKHFAQPHVQKTLNKKVDTIDRVLRSTACVIVCCWTRASSELKAVLTIYYTYILIFDDAQEDLRPSMQGLLEDMVVGRPQGYPWLKLVNDQFLNVMKYYGPFCSLGIYRGTFDFFQGCWIEIQDFTGFRGPGDYPDFLRRLSCFGHPLAASLMPADHFDEREMLVEMTAAICLVEKGMTAINDLLSFYKEYEEGDQKSWVIHYAEVNGVPQTEALTQLARNIVSVSDEVSTVFSEKPFLAETVNRFIQGRQLVALKTAFPANMDQLFYEDIMATPLFRFVVGPDKRNFHIHSTLVARQSPVLDRLINGDSFKESKDQEVIWKDVDEKTFVRFCQFAYTGNYDGPTLRENKATLDKDRENFISQTNQAVKMRPANTPSSGTDRQKATSAPQTNTKQHLDDFKDLFFAHARLYIFADCYQIKKLTDVSFARLRQTLKSYSFVSVDPAVMELYRFSFQEKIPETLRKLMAHYASHHIRQLWEHVEFQGLVKEFQELSASLVGYMVPLLPSHQQLF</sequence>
<evidence type="ECO:0000313" key="6">
    <source>
        <dbReference type="Proteomes" id="UP000226431"/>
    </source>
</evidence>
<evidence type="ECO:0000313" key="5">
    <source>
        <dbReference type="EMBL" id="PHH79274.1"/>
    </source>
</evidence>
<name>A0A2C5ZIM6_9HYPO</name>
<organism evidence="5 6">
    <name type="scientific">Ophiocordyceps camponoti-rufipedis</name>
    <dbReference type="NCBI Taxonomy" id="2004952"/>
    <lineage>
        <taxon>Eukaryota</taxon>
        <taxon>Fungi</taxon>
        <taxon>Dikarya</taxon>
        <taxon>Ascomycota</taxon>
        <taxon>Pezizomycotina</taxon>
        <taxon>Sordariomycetes</taxon>
        <taxon>Hypocreomycetidae</taxon>
        <taxon>Hypocreales</taxon>
        <taxon>Ophiocordycipitaceae</taxon>
        <taxon>Ophiocordyceps</taxon>
    </lineage>
</organism>
<dbReference type="EMBL" id="NJES01000051">
    <property type="protein sequence ID" value="PHH79274.1"/>
    <property type="molecule type" value="Genomic_DNA"/>
</dbReference>
<evidence type="ECO:0000259" key="4">
    <source>
        <dbReference type="PROSITE" id="PS50097"/>
    </source>
</evidence>
<evidence type="ECO:0000256" key="1">
    <source>
        <dbReference type="ARBA" id="ARBA00007946"/>
    </source>
</evidence>
<dbReference type="PROSITE" id="PS50097">
    <property type="entry name" value="BTB"/>
    <property type="match status" value="1"/>
</dbReference>
<dbReference type="InterPro" id="IPR000210">
    <property type="entry name" value="BTB/POZ_dom"/>
</dbReference>
<dbReference type="PANTHER" id="PTHR47843:SF2">
    <property type="entry name" value="BTB DOMAIN-CONTAINING PROTEIN"/>
    <property type="match status" value="1"/>
</dbReference>
<proteinExistence type="inferred from homology"/>
<gene>
    <name evidence="5" type="ORF">CDD80_5269</name>
</gene>
<keyword evidence="2" id="KW-0456">Lyase</keyword>
<dbReference type="GO" id="GO:0016838">
    <property type="term" value="F:carbon-oxygen lyase activity, acting on phosphates"/>
    <property type="evidence" value="ECO:0007669"/>
    <property type="project" value="InterPro"/>
</dbReference>
<accession>A0A2C5ZIM6</accession>
<dbReference type="SUPFAM" id="SSF48576">
    <property type="entry name" value="Terpenoid synthases"/>
    <property type="match status" value="1"/>
</dbReference>
<dbReference type="Gene3D" id="3.30.710.10">
    <property type="entry name" value="Potassium Channel Kv1.1, Chain A"/>
    <property type="match status" value="1"/>
</dbReference>
<dbReference type="PANTHER" id="PTHR47843">
    <property type="entry name" value="BTB DOMAIN-CONTAINING PROTEIN-RELATED"/>
    <property type="match status" value="1"/>
</dbReference>
<comment type="similarity">
    <text evidence="1">Belongs to the trichodiene synthase family.</text>
</comment>
<dbReference type="AlphaFoldDB" id="A0A2C5ZIM6"/>
<protein>
    <recommendedName>
        <fullName evidence="4">BTB domain-containing protein</fullName>
    </recommendedName>
</protein>
<feature type="domain" description="BTB" evidence="4">
    <location>
        <begin position="325"/>
        <end position="391"/>
    </location>
</feature>
<dbReference type="InterPro" id="IPR008949">
    <property type="entry name" value="Isoprenoid_synthase_dom_sf"/>
</dbReference>
<evidence type="ECO:0000256" key="2">
    <source>
        <dbReference type="ARBA" id="ARBA00023239"/>
    </source>
</evidence>
<comment type="caution">
    <text evidence="5">The sequence shown here is derived from an EMBL/GenBank/DDBJ whole genome shotgun (WGS) entry which is preliminary data.</text>
</comment>
<dbReference type="Pfam" id="PF00651">
    <property type="entry name" value="BTB"/>
    <property type="match status" value="1"/>
</dbReference>
<evidence type="ECO:0000256" key="3">
    <source>
        <dbReference type="SAM" id="MobiDB-lite"/>
    </source>
</evidence>
<dbReference type="Pfam" id="PF06330">
    <property type="entry name" value="TRI5"/>
    <property type="match status" value="1"/>
</dbReference>
<dbReference type="InterPro" id="IPR011333">
    <property type="entry name" value="SKP1/BTB/POZ_sf"/>
</dbReference>
<dbReference type="STRING" id="2004952.A0A2C5ZIM6"/>